<dbReference type="EMBL" id="HACG01007364">
    <property type="protein sequence ID" value="CEK54229.1"/>
    <property type="molecule type" value="Transcribed_RNA"/>
</dbReference>
<reference evidence="2" key="1">
    <citation type="submission" date="2014-12" db="EMBL/GenBank/DDBJ databases">
        <title>Insight into the proteome of Arion vulgaris.</title>
        <authorList>
            <person name="Aradska J."/>
            <person name="Bulat T."/>
            <person name="Smidak R."/>
            <person name="Sarate P."/>
            <person name="Gangsoo J."/>
            <person name="Sialana F."/>
            <person name="Bilban M."/>
            <person name="Lubec G."/>
        </authorList>
    </citation>
    <scope>NUCLEOTIDE SEQUENCE</scope>
    <source>
        <tissue evidence="2">Skin</tissue>
    </source>
</reference>
<feature type="compositionally biased region" description="Basic and acidic residues" evidence="1">
    <location>
        <begin position="25"/>
        <end position="40"/>
    </location>
</feature>
<accession>A0A0B6YDH1</accession>
<evidence type="ECO:0000256" key="1">
    <source>
        <dbReference type="SAM" id="MobiDB-lite"/>
    </source>
</evidence>
<feature type="region of interest" description="Disordered" evidence="1">
    <location>
        <begin position="1"/>
        <end position="40"/>
    </location>
</feature>
<dbReference type="AlphaFoldDB" id="A0A0B6YDH1"/>
<feature type="non-terminal residue" evidence="2">
    <location>
        <position position="1"/>
    </location>
</feature>
<feature type="non-terminal residue" evidence="2">
    <location>
        <position position="84"/>
    </location>
</feature>
<sequence>KYSGFDNESEDDFTDVSSHPSKKSKSSETEGTNKKSTKSAKDKNWLLDVDIVDSTLIRSHKLNKTRRTPLSQKIYERELQEALE</sequence>
<proteinExistence type="predicted"/>
<protein>
    <submittedName>
        <fullName evidence="2">Uncharacterized protein</fullName>
    </submittedName>
</protein>
<name>A0A0B6YDH1_9EUPU</name>
<organism evidence="2">
    <name type="scientific">Arion vulgaris</name>
    <dbReference type="NCBI Taxonomy" id="1028688"/>
    <lineage>
        <taxon>Eukaryota</taxon>
        <taxon>Metazoa</taxon>
        <taxon>Spiralia</taxon>
        <taxon>Lophotrochozoa</taxon>
        <taxon>Mollusca</taxon>
        <taxon>Gastropoda</taxon>
        <taxon>Heterobranchia</taxon>
        <taxon>Euthyneura</taxon>
        <taxon>Panpulmonata</taxon>
        <taxon>Eupulmonata</taxon>
        <taxon>Stylommatophora</taxon>
        <taxon>Helicina</taxon>
        <taxon>Arionoidea</taxon>
        <taxon>Arionidae</taxon>
        <taxon>Arion</taxon>
    </lineage>
</organism>
<gene>
    <name evidence="2" type="primary">ORF22268</name>
</gene>
<evidence type="ECO:0000313" key="2">
    <source>
        <dbReference type="EMBL" id="CEK54229.1"/>
    </source>
</evidence>